<protein>
    <submittedName>
        <fullName evidence="3">DUF418 domain-containing protein</fullName>
    </submittedName>
</protein>
<reference evidence="3" key="1">
    <citation type="journal article" date="2021" name="PeerJ">
        <title>Extensive microbial diversity within the chicken gut microbiome revealed by metagenomics and culture.</title>
        <authorList>
            <person name="Gilroy R."/>
            <person name="Ravi A."/>
            <person name="Getino M."/>
            <person name="Pursley I."/>
            <person name="Horton D.L."/>
            <person name="Alikhan N.F."/>
            <person name="Baker D."/>
            <person name="Gharbi K."/>
            <person name="Hall N."/>
            <person name="Watson M."/>
            <person name="Adriaenssens E.M."/>
            <person name="Foster-Nyarko E."/>
            <person name="Jarju S."/>
            <person name="Secka A."/>
            <person name="Antonio M."/>
            <person name="Oren A."/>
            <person name="Chaudhuri R.R."/>
            <person name="La Ragione R."/>
            <person name="Hildebrand F."/>
            <person name="Pallen M.J."/>
        </authorList>
    </citation>
    <scope>NUCLEOTIDE SEQUENCE</scope>
    <source>
        <strain evidence="3">ChiHejej3B27-3195</strain>
    </source>
</reference>
<feature type="transmembrane region" description="Helical" evidence="1">
    <location>
        <begin position="67"/>
        <end position="96"/>
    </location>
</feature>
<dbReference type="EMBL" id="DXGD01000377">
    <property type="protein sequence ID" value="HIX00501.1"/>
    <property type="molecule type" value="Genomic_DNA"/>
</dbReference>
<keyword evidence="1" id="KW-1133">Transmembrane helix</keyword>
<feature type="transmembrane region" description="Helical" evidence="1">
    <location>
        <begin position="28"/>
        <end position="47"/>
    </location>
</feature>
<feature type="transmembrane region" description="Helical" evidence="1">
    <location>
        <begin position="117"/>
        <end position="133"/>
    </location>
</feature>
<dbReference type="AlphaFoldDB" id="A0A9D1UU88"/>
<evidence type="ECO:0000313" key="4">
    <source>
        <dbReference type="Proteomes" id="UP000824151"/>
    </source>
</evidence>
<gene>
    <name evidence="3" type="ORF">H9871_10200</name>
</gene>
<feature type="transmembrane region" description="Helical" evidence="1">
    <location>
        <begin position="161"/>
        <end position="184"/>
    </location>
</feature>
<feature type="transmembrane region" description="Helical" evidence="1">
    <location>
        <begin position="342"/>
        <end position="361"/>
    </location>
</feature>
<keyword evidence="1" id="KW-0472">Membrane</keyword>
<name>A0A9D1UU88_9MICC</name>
<reference evidence="3" key="2">
    <citation type="submission" date="2021-04" db="EMBL/GenBank/DDBJ databases">
        <authorList>
            <person name="Gilroy R."/>
        </authorList>
    </citation>
    <scope>NUCLEOTIDE SEQUENCE</scope>
    <source>
        <strain evidence="3">ChiHejej3B27-3195</strain>
    </source>
</reference>
<dbReference type="InterPro" id="IPR007349">
    <property type="entry name" value="DUF418"/>
</dbReference>
<proteinExistence type="predicted"/>
<keyword evidence="1" id="KW-0812">Transmembrane</keyword>
<comment type="caution">
    <text evidence="3">The sequence shown here is derived from an EMBL/GenBank/DDBJ whole genome shotgun (WGS) entry which is preliminary data.</text>
</comment>
<feature type="transmembrane region" description="Helical" evidence="1">
    <location>
        <begin position="252"/>
        <end position="273"/>
    </location>
</feature>
<feature type="transmembrane region" description="Helical" evidence="1">
    <location>
        <begin position="217"/>
        <end position="240"/>
    </location>
</feature>
<sequence>MTHTSNQPSDAPQARPTSMIKRSIAPDLARGFMLLLIAVANAPAFLWGVDVGDIGYHPAEGILADRVAQTIAIVAIDARVYPMFAFLFGYGIIQLYRRQTDAGVLPQRARQLLRRRHLWMIAFGLVHAVLLWYGDVVGAYGLAGLLLVWIFLDRKPTTVKVWVILLTALLAVVTLVTMLSATFLSGAAPEADPIPNPNAEPQPIAAAILRTVLWASYLPVTLAGLVVPISILIAFLVAQHRALEQPAQHVRLLRWSAAVGITIGWGTGLILALQNLDVWGLGREADLIFSPLHSFGGLFGGLGYVALFGLIAMRLERTQNTRPDGAAQKAAGALQAVGKRSLSFYLAQSVFFAPLMSAWGIGLGAHLSSWSIAVVAVGIWLITVALAAVLEKRRRRGPAEWALRRLMYAA</sequence>
<dbReference type="Pfam" id="PF04235">
    <property type="entry name" value="DUF418"/>
    <property type="match status" value="1"/>
</dbReference>
<dbReference type="PANTHER" id="PTHR30590:SF2">
    <property type="entry name" value="INNER MEMBRANE PROTEIN"/>
    <property type="match status" value="1"/>
</dbReference>
<feature type="transmembrane region" description="Helical" evidence="1">
    <location>
        <begin position="139"/>
        <end position="154"/>
    </location>
</feature>
<feature type="transmembrane region" description="Helical" evidence="1">
    <location>
        <begin position="293"/>
        <end position="313"/>
    </location>
</feature>
<dbReference type="Proteomes" id="UP000824151">
    <property type="component" value="Unassembled WGS sequence"/>
</dbReference>
<feature type="domain" description="DUF418" evidence="2">
    <location>
        <begin position="238"/>
        <end position="409"/>
    </location>
</feature>
<feature type="transmembrane region" description="Helical" evidence="1">
    <location>
        <begin position="367"/>
        <end position="390"/>
    </location>
</feature>
<evidence type="ECO:0000256" key="1">
    <source>
        <dbReference type="SAM" id="Phobius"/>
    </source>
</evidence>
<evidence type="ECO:0000259" key="2">
    <source>
        <dbReference type="Pfam" id="PF04235"/>
    </source>
</evidence>
<dbReference type="InterPro" id="IPR052529">
    <property type="entry name" value="Bact_Transport_Assoc"/>
</dbReference>
<dbReference type="PANTHER" id="PTHR30590">
    <property type="entry name" value="INNER MEMBRANE PROTEIN"/>
    <property type="match status" value="1"/>
</dbReference>
<accession>A0A9D1UU88</accession>
<organism evidence="3 4">
    <name type="scientific">Candidatus Nesterenkonia stercoripullorum</name>
    <dbReference type="NCBI Taxonomy" id="2838701"/>
    <lineage>
        <taxon>Bacteria</taxon>
        <taxon>Bacillati</taxon>
        <taxon>Actinomycetota</taxon>
        <taxon>Actinomycetes</taxon>
        <taxon>Micrococcales</taxon>
        <taxon>Micrococcaceae</taxon>
        <taxon>Nesterenkonia</taxon>
    </lineage>
</organism>
<evidence type="ECO:0000313" key="3">
    <source>
        <dbReference type="EMBL" id="HIX00501.1"/>
    </source>
</evidence>